<evidence type="ECO:0008006" key="3">
    <source>
        <dbReference type="Google" id="ProtNLM"/>
    </source>
</evidence>
<protein>
    <recommendedName>
        <fullName evidence="3">DUF4164 family protein</fullName>
    </recommendedName>
</protein>
<proteinExistence type="predicted"/>
<sequence length="93" mass="10091">MEMQVISEREGGDQAAIITDAAAFLRRLAEHLEASGMPGQAGNCVLHADALALAARVERVDQALARQLSRSMQENARLHARISELEEGRNAEP</sequence>
<gene>
    <name evidence="1" type="ORF">EAS62_24390</name>
</gene>
<name>A0ABY0DHV5_9BRAD</name>
<accession>A0ABY0DHV5</accession>
<evidence type="ECO:0000313" key="2">
    <source>
        <dbReference type="Proteomes" id="UP000289946"/>
    </source>
</evidence>
<dbReference type="EMBL" id="RDRA01000014">
    <property type="protein sequence ID" value="RXG91622.1"/>
    <property type="molecule type" value="Genomic_DNA"/>
</dbReference>
<comment type="caution">
    <text evidence="1">The sequence shown here is derived from an EMBL/GenBank/DDBJ whole genome shotgun (WGS) entry which is preliminary data.</text>
</comment>
<reference evidence="1 2" key="1">
    <citation type="submission" date="2018-10" db="EMBL/GenBank/DDBJ databases">
        <title>Bradyrhizobium sp. nov., isolated from effective nodules of peanut in China.</title>
        <authorList>
            <person name="Li Y."/>
        </authorList>
    </citation>
    <scope>NUCLEOTIDE SEQUENCE [LARGE SCALE GENOMIC DNA]</scope>
    <source>
        <strain evidence="1 2">CCBAU 51781</strain>
    </source>
</reference>
<dbReference type="Proteomes" id="UP000289946">
    <property type="component" value="Unassembled WGS sequence"/>
</dbReference>
<evidence type="ECO:0000313" key="1">
    <source>
        <dbReference type="EMBL" id="RXG91622.1"/>
    </source>
</evidence>
<organism evidence="1 2">
    <name type="scientific">Bradyrhizobium zhanjiangense</name>
    <dbReference type="NCBI Taxonomy" id="1325107"/>
    <lineage>
        <taxon>Bacteria</taxon>
        <taxon>Pseudomonadati</taxon>
        <taxon>Pseudomonadota</taxon>
        <taxon>Alphaproteobacteria</taxon>
        <taxon>Hyphomicrobiales</taxon>
        <taxon>Nitrobacteraceae</taxon>
        <taxon>Bradyrhizobium</taxon>
    </lineage>
</organism>
<keyword evidence="2" id="KW-1185">Reference proteome</keyword>
<dbReference type="RefSeq" id="WP_128941093.1">
    <property type="nucleotide sequence ID" value="NZ_RDRA01000014.1"/>
</dbReference>